<reference evidence="9" key="1">
    <citation type="journal article" date="2006" name="Science">
        <title>Ancient noncoding elements conserved in the human genome.</title>
        <authorList>
            <person name="Venkatesh B."/>
            <person name="Kirkness E.F."/>
            <person name="Loh Y.H."/>
            <person name="Halpern A.L."/>
            <person name="Lee A.P."/>
            <person name="Johnson J."/>
            <person name="Dandona N."/>
            <person name="Viswanathan L.D."/>
            <person name="Tay A."/>
            <person name="Venter J.C."/>
            <person name="Strausberg R.L."/>
            <person name="Brenner S."/>
        </authorList>
    </citation>
    <scope>NUCLEOTIDE SEQUENCE [LARGE SCALE GENOMIC DNA]</scope>
</reference>
<keyword evidence="6" id="KW-0406">Ion transport</keyword>
<dbReference type="InterPro" id="IPR001898">
    <property type="entry name" value="SLC13A/DASS"/>
</dbReference>
<evidence type="ECO:0000313" key="9">
    <source>
        <dbReference type="Proteomes" id="UP000314986"/>
    </source>
</evidence>
<dbReference type="GeneTree" id="ENSGT01030000234550"/>
<dbReference type="PANTHER" id="PTHR10283">
    <property type="entry name" value="SOLUTE CARRIER FAMILY 13 MEMBER"/>
    <property type="match status" value="1"/>
</dbReference>
<dbReference type="PANTHER" id="PTHR10283:SF82">
    <property type="entry name" value="SOLUTE CARRIER FAMILY 13 MEMBER 2"/>
    <property type="match status" value="1"/>
</dbReference>
<keyword evidence="4 7" id="KW-1133">Transmembrane helix</keyword>
<reference evidence="8" key="4">
    <citation type="submission" date="2025-08" db="UniProtKB">
        <authorList>
            <consortium name="Ensembl"/>
        </authorList>
    </citation>
    <scope>IDENTIFICATION</scope>
</reference>
<keyword evidence="9" id="KW-1185">Reference proteome</keyword>
<evidence type="ECO:0000256" key="5">
    <source>
        <dbReference type="ARBA" id="ARBA00023136"/>
    </source>
</evidence>
<evidence type="ECO:0000256" key="2">
    <source>
        <dbReference type="ARBA" id="ARBA00006772"/>
    </source>
</evidence>
<comment type="subcellular location">
    <subcellularLocation>
        <location evidence="1">Membrane</location>
        <topology evidence="1">Multi-pass membrane protein</topology>
    </subcellularLocation>
</comment>
<dbReference type="Proteomes" id="UP000314986">
    <property type="component" value="Unassembled WGS sequence"/>
</dbReference>
<dbReference type="Ensembl" id="ENSCMIT00000003099.1">
    <property type="protein sequence ID" value="ENSCMIP00000002992.1"/>
    <property type="gene ID" value="ENSCMIG00000001755.1"/>
</dbReference>
<dbReference type="Pfam" id="PF00939">
    <property type="entry name" value="Na_sulph_symp"/>
    <property type="match status" value="1"/>
</dbReference>
<dbReference type="OMA" id="YWITELL"/>
<sequence>MFADTLLPTLRFLRANWSYLVLILTPIILLPLPLLIPSKIATCGYTILLMAVFWSTEVIPLGITSLIPIVLIPMFGIMPNEKVALQYMKDTTMLFVGGLMVAIAIEEWNLHKRIALRVLLYVGVKPAWLTLGLMGVTAFLSMWISNTATTAMMVPIAKAVLDQLSLSEDKFDQTIEEELQTKQSLYLLPDEIPVLKIFPGNSHKTACKTCLTLKCISSSIVCPQ</sequence>
<dbReference type="GO" id="GO:0005310">
    <property type="term" value="F:dicarboxylic acid transmembrane transporter activity"/>
    <property type="evidence" value="ECO:0007669"/>
    <property type="project" value="UniProtKB-ARBA"/>
</dbReference>
<reference evidence="9" key="2">
    <citation type="journal article" date="2007" name="PLoS Biol.">
        <title>Survey sequencing and comparative analysis of the elephant shark (Callorhinchus milii) genome.</title>
        <authorList>
            <person name="Venkatesh B."/>
            <person name="Kirkness E.F."/>
            <person name="Loh Y.H."/>
            <person name="Halpern A.L."/>
            <person name="Lee A.P."/>
            <person name="Johnson J."/>
            <person name="Dandona N."/>
            <person name="Viswanathan L.D."/>
            <person name="Tay A."/>
            <person name="Venter J.C."/>
            <person name="Strausberg R.L."/>
            <person name="Brenner S."/>
        </authorList>
    </citation>
    <scope>NUCLEOTIDE SEQUENCE [LARGE SCALE GENOMIC DNA]</scope>
</reference>
<dbReference type="STRING" id="7868.ENSCMIP00000002992"/>
<protein>
    <submittedName>
        <fullName evidence="8">Solute carrier family 13 member 2-like</fullName>
    </submittedName>
</protein>
<keyword evidence="6" id="KW-0739">Sodium transport</keyword>
<evidence type="ECO:0000256" key="3">
    <source>
        <dbReference type="ARBA" id="ARBA00022692"/>
    </source>
</evidence>
<keyword evidence="6" id="KW-0813">Transport</keyword>
<reference evidence="9" key="3">
    <citation type="journal article" date="2014" name="Nature">
        <title>Elephant shark genome provides unique insights into gnathostome evolution.</title>
        <authorList>
            <consortium name="International Elephant Shark Genome Sequencing Consortium"/>
            <person name="Venkatesh B."/>
            <person name="Lee A.P."/>
            <person name="Ravi V."/>
            <person name="Maurya A.K."/>
            <person name="Lian M.M."/>
            <person name="Swann J.B."/>
            <person name="Ohta Y."/>
            <person name="Flajnik M.F."/>
            <person name="Sutoh Y."/>
            <person name="Kasahara M."/>
            <person name="Hoon S."/>
            <person name="Gangu V."/>
            <person name="Roy S.W."/>
            <person name="Irimia M."/>
            <person name="Korzh V."/>
            <person name="Kondrychyn I."/>
            <person name="Lim Z.W."/>
            <person name="Tay B.H."/>
            <person name="Tohari S."/>
            <person name="Kong K.W."/>
            <person name="Ho S."/>
            <person name="Lorente-Galdos B."/>
            <person name="Quilez J."/>
            <person name="Marques-Bonet T."/>
            <person name="Raney B.J."/>
            <person name="Ingham P.W."/>
            <person name="Tay A."/>
            <person name="Hillier L.W."/>
            <person name="Minx P."/>
            <person name="Boehm T."/>
            <person name="Wilson R.K."/>
            <person name="Brenner S."/>
            <person name="Warren W.C."/>
        </authorList>
    </citation>
    <scope>NUCLEOTIDE SEQUENCE [LARGE SCALE GENOMIC DNA]</scope>
</reference>
<feature type="transmembrane region" description="Helical" evidence="7">
    <location>
        <begin position="118"/>
        <end position="144"/>
    </location>
</feature>
<keyword evidence="6" id="KW-0915">Sodium</keyword>
<comment type="similarity">
    <text evidence="2">Belongs to the SLC13A/DASS transporter (TC 2.A.47) family. NADC subfamily.</text>
</comment>
<evidence type="ECO:0000256" key="6">
    <source>
        <dbReference type="ARBA" id="ARBA00023201"/>
    </source>
</evidence>
<reference evidence="8" key="5">
    <citation type="submission" date="2025-09" db="UniProtKB">
        <authorList>
            <consortium name="Ensembl"/>
        </authorList>
    </citation>
    <scope>IDENTIFICATION</scope>
</reference>
<evidence type="ECO:0000256" key="1">
    <source>
        <dbReference type="ARBA" id="ARBA00004141"/>
    </source>
</evidence>
<name>A0A4W3GIU3_CALMI</name>
<feature type="transmembrane region" description="Helical" evidence="7">
    <location>
        <begin position="17"/>
        <end position="36"/>
    </location>
</feature>
<accession>A0A4W3GIU3</accession>
<organism evidence="8 9">
    <name type="scientific">Callorhinchus milii</name>
    <name type="common">Ghost shark</name>
    <dbReference type="NCBI Taxonomy" id="7868"/>
    <lineage>
        <taxon>Eukaryota</taxon>
        <taxon>Metazoa</taxon>
        <taxon>Chordata</taxon>
        <taxon>Craniata</taxon>
        <taxon>Vertebrata</taxon>
        <taxon>Chondrichthyes</taxon>
        <taxon>Holocephali</taxon>
        <taxon>Chimaeriformes</taxon>
        <taxon>Callorhinchidae</taxon>
        <taxon>Callorhinchus</taxon>
    </lineage>
</organism>
<evidence type="ECO:0000256" key="4">
    <source>
        <dbReference type="ARBA" id="ARBA00022989"/>
    </source>
</evidence>
<dbReference type="GO" id="GO:0015370">
    <property type="term" value="F:solute:sodium symporter activity"/>
    <property type="evidence" value="ECO:0007669"/>
    <property type="project" value="UniProtKB-ARBA"/>
</dbReference>
<keyword evidence="5 7" id="KW-0472">Membrane</keyword>
<evidence type="ECO:0000313" key="8">
    <source>
        <dbReference type="Ensembl" id="ENSCMIP00000002992.1"/>
    </source>
</evidence>
<feature type="transmembrane region" description="Helical" evidence="7">
    <location>
        <begin position="48"/>
        <end position="75"/>
    </location>
</feature>
<dbReference type="AlphaFoldDB" id="A0A4W3GIU3"/>
<keyword evidence="3 7" id="KW-0812">Transmembrane</keyword>
<dbReference type="GO" id="GO:0005886">
    <property type="term" value="C:plasma membrane"/>
    <property type="evidence" value="ECO:0007669"/>
    <property type="project" value="TreeGrafter"/>
</dbReference>
<evidence type="ECO:0000256" key="7">
    <source>
        <dbReference type="SAM" id="Phobius"/>
    </source>
</evidence>
<dbReference type="GO" id="GO:0015556">
    <property type="term" value="F:C4-dicarboxylate transmembrane transporter activity"/>
    <property type="evidence" value="ECO:0007669"/>
    <property type="project" value="UniProtKB-ARBA"/>
</dbReference>
<feature type="transmembrane region" description="Helical" evidence="7">
    <location>
        <begin position="87"/>
        <end position="106"/>
    </location>
</feature>
<proteinExistence type="inferred from homology"/>
<dbReference type="InParanoid" id="A0A4W3GIU3"/>